<dbReference type="EMBL" id="AP024488">
    <property type="protein sequence ID" value="BCS96714.1"/>
    <property type="molecule type" value="Genomic_DNA"/>
</dbReference>
<proteinExistence type="inferred from homology"/>
<keyword evidence="6" id="KW-0406">Ion transport</keyword>
<evidence type="ECO:0000256" key="4">
    <source>
        <dbReference type="ARBA" id="ARBA00022989"/>
    </source>
</evidence>
<feature type="transmembrane region" description="Helical" evidence="6">
    <location>
        <begin position="169"/>
        <end position="199"/>
    </location>
</feature>
<evidence type="ECO:0000256" key="2">
    <source>
        <dbReference type="ARBA" id="ARBA00022475"/>
    </source>
</evidence>
<comment type="similarity">
    <text evidence="6">Belongs to the NhaA Na(+)/H(+) (TC 2.A.33) antiporter family.</text>
</comment>
<dbReference type="RefSeq" id="WP_236893003.1">
    <property type="nucleotide sequence ID" value="NZ_AP024488.1"/>
</dbReference>
<dbReference type="InterPro" id="IPR004670">
    <property type="entry name" value="NhaA"/>
</dbReference>
<feature type="transmembrane region" description="Helical" evidence="6">
    <location>
        <begin position="54"/>
        <end position="78"/>
    </location>
</feature>
<evidence type="ECO:0000256" key="6">
    <source>
        <dbReference type="HAMAP-Rule" id="MF_01844"/>
    </source>
</evidence>
<dbReference type="HAMAP" id="MF_01844">
    <property type="entry name" value="NhaA"/>
    <property type="match status" value="1"/>
</dbReference>
<name>A0ABM7PGJ1_9BACT</name>
<keyword evidence="3 6" id="KW-0812">Transmembrane</keyword>
<reference evidence="7 8" key="1">
    <citation type="submission" date="2021-02" db="EMBL/GenBank/DDBJ databases">
        <title>Complete genome of Desulfoluna sp. strain ASN36.</title>
        <authorList>
            <person name="Takahashi A."/>
            <person name="Kojima H."/>
            <person name="Fukui M."/>
        </authorList>
    </citation>
    <scope>NUCLEOTIDE SEQUENCE [LARGE SCALE GENOMIC DNA]</scope>
    <source>
        <strain evidence="7 8">ASN36</strain>
    </source>
</reference>
<feature type="transmembrane region" description="Helical" evidence="6">
    <location>
        <begin position="130"/>
        <end position="148"/>
    </location>
</feature>
<keyword evidence="6" id="KW-0813">Transport</keyword>
<feature type="transmembrane region" description="Helical" evidence="6">
    <location>
        <begin position="368"/>
        <end position="386"/>
    </location>
</feature>
<dbReference type="Gene3D" id="1.20.1530.10">
    <property type="entry name" value="Na+/H+ antiporter like domain"/>
    <property type="match status" value="1"/>
</dbReference>
<dbReference type="Pfam" id="PF06965">
    <property type="entry name" value="Na_H_antiport_1"/>
    <property type="match status" value="1"/>
</dbReference>
<dbReference type="PANTHER" id="PTHR30341:SF0">
    <property type="entry name" value="NA(+)_H(+) ANTIPORTER NHAA"/>
    <property type="match status" value="1"/>
</dbReference>
<keyword evidence="6" id="KW-0739">Sodium transport</keyword>
<feature type="transmembrane region" description="Helical" evidence="6">
    <location>
        <begin position="211"/>
        <end position="240"/>
    </location>
</feature>
<feature type="transmembrane region" description="Helical" evidence="6">
    <location>
        <begin position="261"/>
        <end position="284"/>
    </location>
</feature>
<keyword evidence="8" id="KW-1185">Reference proteome</keyword>
<organism evidence="7 8">
    <name type="scientific">Desulfoluna limicola</name>
    <dbReference type="NCBI Taxonomy" id="2810562"/>
    <lineage>
        <taxon>Bacteria</taxon>
        <taxon>Pseudomonadati</taxon>
        <taxon>Thermodesulfobacteriota</taxon>
        <taxon>Desulfobacteria</taxon>
        <taxon>Desulfobacterales</taxon>
        <taxon>Desulfolunaceae</taxon>
        <taxon>Desulfoluna</taxon>
    </lineage>
</organism>
<keyword evidence="5 6" id="KW-0472">Membrane</keyword>
<keyword evidence="6" id="KW-0915">Sodium</keyword>
<comment type="catalytic activity">
    <reaction evidence="6">
        <text>Na(+)(in) + 2 H(+)(out) = Na(+)(out) + 2 H(+)(in)</text>
        <dbReference type="Rhea" id="RHEA:29251"/>
        <dbReference type="ChEBI" id="CHEBI:15378"/>
        <dbReference type="ChEBI" id="CHEBI:29101"/>
    </reaction>
</comment>
<dbReference type="Proteomes" id="UP001320148">
    <property type="component" value="Chromosome"/>
</dbReference>
<evidence type="ECO:0000256" key="5">
    <source>
        <dbReference type="ARBA" id="ARBA00023136"/>
    </source>
</evidence>
<evidence type="ECO:0000313" key="7">
    <source>
        <dbReference type="EMBL" id="BCS96714.1"/>
    </source>
</evidence>
<dbReference type="PANTHER" id="PTHR30341">
    <property type="entry name" value="SODIUM ION/PROTON ANTIPORTER NHAA-RELATED"/>
    <property type="match status" value="1"/>
</dbReference>
<evidence type="ECO:0000256" key="1">
    <source>
        <dbReference type="ARBA" id="ARBA00004429"/>
    </source>
</evidence>
<dbReference type="NCBIfam" id="NF007111">
    <property type="entry name" value="PRK09560.1"/>
    <property type="match status" value="1"/>
</dbReference>
<feature type="transmembrane region" description="Helical" evidence="6">
    <location>
        <begin position="332"/>
        <end position="356"/>
    </location>
</feature>
<protein>
    <recommendedName>
        <fullName evidence="6">Na(+)/H(+) antiporter NhaA</fullName>
    </recommendedName>
    <alternativeName>
        <fullName evidence="6">Sodium/proton antiporter NhaA</fullName>
    </alternativeName>
</protein>
<keyword evidence="2 6" id="KW-1003">Cell membrane</keyword>
<sequence>MTHPQESFLARFFKLESAGGIVLMIAAVLAVILANSPLQSYYALLIETPVDIRIGALHIAKPLLLWINDGLMAVFFFLVGLELKRELIEGELSDKRNIILPGIGAIGGMAMPALIYVHFNLGDATAMKGWAIPAATDIAFALGILALLGSRVPITIKIFLTSLAIFDDIGAILIIAVFYTANISLASLGVVACCIPVLFFLNWRGVESKSLYVMVGVVMWVAMLKSGVHATLAGVLLAMFIPMRSKADSNVSPLKSMEHDLHVAVAFAVLPIFAFANAGISFAGVGVDQIFHSVPLGIALGLFFGKQMGVFGLCGLAIKLKLTSLPKGMSWGSLYGAAALCGVGFTMSLFIGSLAFEETNVNLLFDERLGIILGSLASGFVGYFVLRASLRSPNSDKG</sequence>
<feature type="transmembrane region" description="Helical" evidence="6">
    <location>
        <begin position="12"/>
        <end position="34"/>
    </location>
</feature>
<gene>
    <name evidence="6 7" type="primary">nhaA</name>
    <name evidence="7" type="ORF">DSLASN_23460</name>
</gene>
<dbReference type="InterPro" id="IPR023171">
    <property type="entry name" value="Na/H_antiporter_dom_sf"/>
</dbReference>
<keyword evidence="6" id="KW-0050">Antiport</keyword>
<keyword evidence="4 6" id="KW-1133">Transmembrane helix</keyword>
<feature type="transmembrane region" description="Helical" evidence="6">
    <location>
        <begin position="296"/>
        <end position="320"/>
    </location>
</feature>
<evidence type="ECO:0000256" key="3">
    <source>
        <dbReference type="ARBA" id="ARBA00022692"/>
    </source>
</evidence>
<evidence type="ECO:0000313" key="8">
    <source>
        <dbReference type="Proteomes" id="UP001320148"/>
    </source>
</evidence>
<comment type="subcellular location">
    <subcellularLocation>
        <location evidence="1">Cell inner membrane</location>
        <topology evidence="1">Multi-pass membrane protein</topology>
    </subcellularLocation>
    <subcellularLocation>
        <location evidence="6">Cell membrane</location>
        <topology evidence="6">Multi-pass membrane protein</topology>
    </subcellularLocation>
</comment>
<dbReference type="NCBIfam" id="TIGR00773">
    <property type="entry name" value="NhaA"/>
    <property type="match status" value="1"/>
</dbReference>
<feature type="transmembrane region" description="Helical" evidence="6">
    <location>
        <begin position="98"/>
        <end position="118"/>
    </location>
</feature>
<accession>A0ABM7PGJ1</accession>
<comment type="function">
    <text evidence="6">Na(+)/H(+) antiporter that extrudes sodium in exchange for external protons.</text>
</comment>
<dbReference type="NCBIfam" id="NF007112">
    <property type="entry name" value="PRK09561.1"/>
    <property type="match status" value="1"/>
</dbReference>